<evidence type="ECO:0000256" key="2">
    <source>
        <dbReference type="SAM" id="SignalP"/>
    </source>
</evidence>
<gene>
    <name evidence="3" type="ORF">DEO72_LG4g1320</name>
</gene>
<dbReference type="PANTHER" id="PTHR33928">
    <property type="entry name" value="POLYGALACTURONASE QRT3"/>
    <property type="match status" value="1"/>
</dbReference>
<dbReference type="EMBL" id="CP039348">
    <property type="protein sequence ID" value="QCD90365.1"/>
    <property type="molecule type" value="Genomic_DNA"/>
</dbReference>
<protein>
    <submittedName>
        <fullName evidence="3">Pectin lyase fold</fullName>
    </submittedName>
</protein>
<dbReference type="GO" id="GO:0016829">
    <property type="term" value="F:lyase activity"/>
    <property type="evidence" value="ECO:0007669"/>
    <property type="project" value="UniProtKB-KW"/>
</dbReference>
<accession>A0A4D6LPN7</accession>
<keyword evidence="4" id="KW-1185">Reference proteome</keyword>
<feature type="signal peptide" evidence="2">
    <location>
        <begin position="1"/>
        <end position="22"/>
    </location>
</feature>
<dbReference type="Proteomes" id="UP000501690">
    <property type="component" value="Linkage Group LG4"/>
</dbReference>
<evidence type="ECO:0000313" key="3">
    <source>
        <dbReference type="EMBL" id="QCD90365.1"/>
    </source>
</evidence>
<dbReference type="AlphaFoldDB" id="A0A4D6LPN7"/>
<organism evidence="3 4">
    <name type="scientific">Vigna unguiculata</name>
    <name type="common">Cowpea</name>
    <dbReference type="NCBI Taxonomy" id="3917"/>
    <lineage>
        <taxon>Eukaryota</taxon>
        <taxon>Viridiplantae</taxon>
        <taxon>Streptophyta</taxon>
        <taxon>Embryophyta</taxon>
        <taxon>Tracheophyta</taxon>
        <taxon>Spermatophyta</taxon>
        <taxon>Magnoliopsida</taxon>
        <taxon>eudicotyledons</taxon>
        <taxon>Gunneridae</taxon>
        <taxon>Pentapetalae</taxon>
        <taxon>rosids</taxon>
        <taxon>fabids</taxon>
        <taxon>Fabales</taxon>
        <taxon>Fabaceae</taxon>
        <taxon>Papilionoideae</taxon>
        <taxon>50 kb inversion clade</taxon>
        <taxon>NPAAA clade</taxon>
        <taxon>indigoferoid/millettioid clade</taxon>
        <taxon>Phaseoleae</taxon>
        <taxon>Vigna</taxon>
    </lineage>
</organism>
<feature type="compositionally biased region" description="Pro residues" evidence="1">
    <location>
        <begin position="63"/>
        <end position="75"/>
    </location>
</feature>
<feature type="region of interest" description="Disordered" evidence="1">
    <location>
        <begin position="56"/>
        <end position="99"/>
    </location>
</feature>
<keyword evidence="3" id="KW-0456">Lyase</keyword>
<evidence type="ECO:0000313" key="4">
    <source>
        <dbReference type="Proteomes" id="UP000501690"/>
    </source>
</evidence>
<evidence type="ECO:0000256" key="1">
    <source>
        <dbReference type="SAM" id="MobiDB-lite"/>
    </source>
</evidence>
<name>A0A4D6LPN7_VIGUN</name>
<dbReference type="InterPro" id="IPR039279">
    <property type="entry name" value="QRT3-like"/>
</dbReference>
<proteinExistence type="predicted"/>
<dbReference type="GO" id="GO:0004650">
    <property type="term" value="F:polygalacturonase activity"/>
    <property type="evidence" value="ECO:0007669"/>
    <property type="project" value="InterPro"/>
</dbReference>
<keyword evidence="2" id="KW-0732">Signal</keyword>
<feature type="chain" id="PRO_5020034467" evidence="2">
    <location>
        <begin position="23"/>
        <end position="118"/>
    </location>
</feature>
<sequence>MATMSPMWFILLEITCFFVAHAYVENMSLRTLSGFTHEEAILGLKGFKASITRRHSITSTPPSYSPSPTPSPLPPRDLKKPHVYPLTSDGADPTGNSDSTEALLAAIADAAKGQLKGS</sequence>
<reference evidence="3 4" key="1">
    <citation type="submission" date="2019-04" db="EMBL/GenBank/DDBJ databases">
        <title>An improved genome assembly and genetic linkage map for asparagus bean, Vigna unguiculata ssp. sesquipedialis.</title>
        <authorList>
            <person name="Xia Q."/>
            <person name="Zhang R."/>
            <person name="Dong Y."/>
        </authorList>
    </citation>
    <scope>NUCLEOTIDE SEQUENCE [LARGE SCALE GENOMIC DNA]</scope>
    <source>
        <tissue evidence="3">Leaf</tissue>
    </source>
</reference>
<dbReference type="PANTHER" id="PTHR33928:SF6">
    <property type="entry name" value="POLYGALACTURONASE QRT3-LIKE PROTEIN"/>
    <property type="match status" value="1"/>
</dbReference>